<organism evidence="2 3">
    <name type="scientific">Niabella drilacis (strain DSM 25811 / CCM 8410 / CCUG 62505 / LMG 26954 / E90)</name>
    <dbReference type="NCBI Taxonomy" id="1285928"/>
    <lineage>
        <taxon>Bacteria</taxon>
        <taxon>Pseudomonadati</taxon>
        <taxon>Bacteroidota</taxon>
        <taxon>Chitinophagia</taxon>
        <taxon>Chitinophagales</taxon>
        <taxon>Chitinophagaceae</taxon>
        <taxon>Niabella</taxon>
    </lineage>
</organism>
<proteinExistence type="predicted"/>
<gene>
    <name evidence="2" type="ORF">SAMN04487894_101271</name>
</gene>
<protein>
    <recommendedName>
        <fullName evidence="4">DUF4230 domain-containing protein</fullName>
    </recommendedName>
</protein>
<dbReference type="Pfam" id="PF14014">
    <property type="entry name" value="DUF4230"/>
    <property type="match status" value="1"/>
</dbReference>
<feature type="transmembrane region" description="Helical" evidence="1">
    <location>
        <begin position="6"/>
        <end position="25"/>
    </location>
</feature>
<keyword evidence="1" id="KW-0472">Membrane</keyword>
<accession>A0A1G6IM95</accession>
<evidence type="ECO:0000256" key="1">
    <source>
        <dbReference type="SAM" id="Phobius"/>
    </source>
</evidence>
<keyword evidence="1" id="KW-0812">Transmembrane</keyword>
<keyword evidence="3" id="KW-1185">Reference proteome</keyword>
<dbReference type="EMBL" id="FMZO01000001">
    <property type="protein sequence ID" value="SDC07607.1"/>
    <property type="molecule type" value="Genomic_DNA"/>
</dbReference>
<evidence type="ECO:0008006" key="4">
    <source>
        <dbReference type="Google" id="ProtNLM"/>
    </source>
</evidence>
<dbReference type="InterPro" id="IPR025324">
    <property type="entry name" value="DUF4230"/>
</dbReference>
<evidence type="ECO:0000313" key="3">
    <source>
        <dbReference type="Proteomes" id="UP000198757"/>
    </source>
</evidence>
<dbReference type="RefSeq" id="WP_090388223.1">
    <property type="nucleotide sequence ID" value="NZ_FMZO01000001.1"/>
</dbReference>
<sequence length="209" mass="23410">MQKSCLPLVILVCVIAVGILAYLLGKRNGTKTIDHIALNAAFVQEVAELSSLEVQGTASIRTTNVANDGSITDELRKLFAEQTLNISVPYIAKYGVNLQQQQLTIEEKNRQVYIVIPAPQLLSYELRLDRADASTRKGLLTSFNEAAYSTVEKKLYTASRKQLDGQPVYVEQAKEKIRKVLEQYYAPMQFKVNVVFKDEIKSKVNSPLN</sequence>
<dbReference type="AlphaFoldDB" id="A0A1G6IM95"/>
<name>A0A1G6IM95_NIADE</name>
<evidence type="ECO:0000313" key="2">
    <source>
        <dbReference type="EMBL" id="SDC07607.1"/>
    </source>
</evidence>
<dbReference type="Proteomes" id="UP000198757">
    <property type="component" value="Unassembled WGS sequence"/>
</dbReference>
<keyword evidence="1" id="KW-1133">Transmembrane helix</keyword>
<dbReference type="STRING" id="1285928.SAMN04487894_101271"/>
<dbReference type="OrthoDB" id="658690at2"/>
<reference evidence="3" key="1">
    <citation type="submission" date="2016-10" db="EMBL/GenBank/DDBJ databases">
        <authorList>
            <person name="Varghese N."/>
            <person name="Submissions S."/>
        </authorList>
    </citation>
    <scope>NUCLEOTIDE SEQUENCE [LARGE SCALE GENOMIC DNA]</scope>
    <source>
        <strain evidence="3">DSM 25811 / CCM 8410 / LMG 26954 / E90</strain>
    </source>
</reference>